<evidence type="ECO:0000313" key="1">
    <source>
        <dbReference type="EMBL" id="MFI5678900.1"/>
    </source>
</evidence>
<dbReference type="RefSeq" id="WP_398659410.1">
    <property type="nucleotide sequence ID" value="NZ_JBITDC010000013.1"/>
</dbReference>
<name>A0ABW7Y943_STRCE</name>
<comment type="caution">
    <text evidence="1">The sequence shown here is derived from an EMBL/GenBank/DDBJ whole genome shotgun (WGS) entry which is preliminary data.</text>
</comment>
<dbReference type="EMBL" id="JBITDC010000013">
    <property type="protein sequence ID" value="MFI5678900.1"/>
    <property type="molecule type" value="Genomic_DNA"/>
</dbReference>
<keyword evidence="2" id="KW-1185">Reference proteome</keyword>
<evidence type="ECO:0000313" key="2">
    <source>
        <dbReference type="Proteomes" id="UP001612415"/>
    </source>
</evidence>
<accession>A0ABW7Y943</accession>
<reference evidence="1 2" key="1">
    <citation type="submission" date="2024-10" db="EMBL/GenBank/DDBJ databases">
        <title>The Natural Products Discovery Center: Release of the First 8490 Sequenced Strains for Exploring Actinobacteria Biosynthetic Diversity.</title>
        <authorList>
            <person name="Kalkreuter E."/>
            <person name="Kautsar S.A."/>
            <person name="Yang D."/>
            <person name="Bader C.D."/>
            <person name="Teijaro C.N."/>
            <person name="Fluegel L."/>
            <person name="Davis C.M."/>
            <person name="Simpson J.R."/>
            <person name="Lauterbach L."/>
            <person name="Steele A.D."/>
            <person name="Gui C."/>
            <person name="Meng S."/>
            <person name="Li G."/>
            <person name="Viehrig K."/>
            <person name="Ye F."/>
            <person name="Su P."/>
            <person name="Kiefer A.F."/>
            <person name="Nichols A."/>
            <person name="Cepeda A.J."/>
            <person name="Yan W."/>
            <person name="Fan B."/>
            <person name="Jiang Y."/>
            <person name="Adhikari A."/>
            <person name="Zheng C.-J."/>
            <person name="Schuster L."/>
            <person name="Cowan T.M."/>
            <person name="Smanski M.J."/>
            <person name="Chevrette M.G."/>
            <person name="De Carvalho L.P.S."/>
            <person name="Shen B."/>
        </authorList>
    </citation>
    <scope>NUCLEOTIDE SEQUENCE [LARGE SCALE GENOMIC DNA]</scope>
    <source>
        <strain evidence="1 2">NPDC051599</strain>
    </source>
</reference>
<gene>
    <name evidence="1" type="ORF">ACIA8P_30275</name>
</gene>
<protein>
    <submittedName>
        <fullName evidence="1">Uncharacterized protein</fullName>
    </submittedName>
</protein>
<dbReference type="Proteomes" id="UP001612415">
    <property type="component" value="Unassembled WGS sequence"/>
</dbReference>
<organism evidence="1 2">
    <name type="scientific">Streptomyces cellulosae</name>
    <dbReference type="NCBI Taxonomy" id="1968"/>
    <lineage>
        <taxon>Bacteria</taxon>
        <taxon>Bacillati</taxon>
        <taxon>Actinomycetota</taxon>
        <taxon>Actinomycetes</taxon>
        <taxon>Kitasatosporales</taxon>
        <taxon>Streptomycetaceae</taxon>
        <taxon>Streptomyces</taxon>
    </lineage>
</organism>
<sequence>MTRTNVVAQLAAAERALGRIGEQLASPDGVQGGQRRLVERDRSDPHVRLQVFGVGRAGDQQHVRGPDNSST</sequence>
<proteinExistence type="predicted"/>